<evidence type="ECO:0000313" key="6">
    <source>
        <dbReference type="EMBL" id="AFZ26505.1"/>
    </source>
</evidence>
<evidence type="ECO:0000259" key="5">
    <source>
        <dbReference type="PROSITE" id="PS50075"/>
    </source>
</evidence>
<comment type="cofactor">
    <cofactor evidence="1">
        <name>pantetheine 4'-phosphate</name>
        <dbReference type="ChEBI" id="CHEBI:47942"/>
    </cofactor>
</comment>
<feature type="region of interest" description="Disordered" evidence="4">
    <location>
        <begin position="762"/>
        <end position="782"/>
    </location>
</feature>
<dbReference type="KEGG" id="csg:Cylst_4419"/>
<dbReference type="STRING" id="56107.Cylst_4419"/>
<dbReference type="InterPro" id="IPR020845">
    <property type="entry name" value="AMP-binding_CS"/>
</dbReference>
<keyword evidence="7" id="KW-1185">Reference proteome</keyword>
<dbReference type="InterPro" id="IPR020806">
    <property type="entry name" value="PKS_PP-bd"/>
</dbReference>
<dbReference type="FunFam" id="3.40.50.12780:FF:000012">
    <property type="entry name" value="Non-ribosomal peptide synthetase"/>
    <property type="match status" value="1"/>
</dbReference>
<dbReference type="FunFam" id="3.40.50.980:FF:000001">
    <property type="entry name" value="Non-ribosomal peptide synthetase"/>
    <property type="match status" value="1"/>
</dbReference>
<reference evidence="6 7" key="1">
    <citation type="submission" date="2012-06" db="EMBL/GenBank/DDBJ databases">
        <title>Finished chromosome of genome of Cylindrospermum stagnale PCC 7417.</title>
        <authorList>
            <consortium name="US DOE Joint Genome Institute"/>
            <person name="Gugger M."/>
            <person name="Coursin T."/>
            <person name="Rippka R."/>
            <person name="Tandeau De Marsac N."/>
            <person name="Huntemann M."/>
            <person name="Wei C.-L."/>
            <person name="Han J."/>
            <person name="Detter J.C."/>
            <person name="Han C."/>
            <person name="Tapia R."/>
            <person name="Chen A."/>
            <person name="Kyrpides N."/>
            <person name="Mavromatis K."/>
            <person name="Markowitz V."/>
            <person name="Szeto E."/>
            <person name="Ivanova N."/>
            <person name="Pagani I."/>
            <person name="Pati A."/>
            <person name="Goodwin L."/>
            <person name="Nordberg H.P."/>
            <person name="Cantor M.N."/>
            <person name="Hua S.X."/>
            <person name="Woyke T."/>
            <person name="Kerfeld C.A."/>
        </authorList>
    </citation>
    <scope>NUCLEOTIDE SEQUENCE [LARGE SCALE GENOMIC DNA]</scope>
    <source>
        <strain evidence="6 7">PCC 7417</strain>
    </source>
</reference>
<dbReference type="Pfam" id="PF00501">
    <property type="entry name" value="AMP-binding"/>
    <property type="match status" value="1"/>
</dbReference>
<dbReference type="Gene3D" id="3.30.559.30">
    <property type="entry name" value="Nonribosomal peptide synthetase, condensation domain"/>
    <property type="match status" value="1"/>
</dbReference>
<dbReference type="SMART" id="SM00823">
    <property type="entry name" value="PKS_PP"/>
    <property type="match status" value="1"/>
</dbReference>
<dbReference type="InterPro" id="IPR001242">
    <property type="entry name" value="Condensation_dom"/>
</dbReference>
<dbReference type="SUPFAM" id="SSF56801">
    <property type="entry name" value="Acetyl-CoA synthetase-like"/>
    <property type="match status" value="1"/>
</dbReference>
<dbReference type="AlphaFoldDB" id="K9X1K4"/>
<protein>
    <submittedName>
        <fullName evidence="6">Amino acid adenylation enzyme/thioester reductase family protein</fullName>
    </submittedName>
</protein>
<dbReference type="Gene3D" id="3.40.50.980">
    <property type="match status" value="2"/>
</dbReference>
<feature type="compositionally biased region" description="Basic residues" evidence="4">
    <location>
        <begin position="953"/>
        <end position="962"/>
    </location>
</feature>
<dbReference type="InterPro" id="IPR045851">
    <property type="entry name" value="AMP-bd_C_sf"/>
</dbReference>
<dbReference type="Proteomes" id="UP000010475">
    <property type="component" value="Chromosome"/>
</dbReference>
<dbReference type="GO" id="GO:0031177">
    <property type="term" value="F:phosphopantetheine binding"/>
    <property type="evidence" value="ECO:0007669"/>
    <property type="project" value="InterPro"/>
</dbReference>
<accession>K9X1K4</accession>
<dbReference type="Gene3D" id="1.10.1200.10">
    <property type="entry name" value="ACP-like"/>
    <property type="match status" value="1"/>
</dbReference>
<dbReference type="Pfam" id="PF00668">
    <property type="entry name" value="Condensation"/>
    <property type="match status" value="1"/>
</dbReference>
<dbReference type="PANTHER" id="PTHR45527">
    <property type="entry name" value="NONRIBOSOMAL PEPTIDE SYNTHETASE"/>
    <property type="match status" value="1"/>
</dbReference>
<dbReference type="SUPFAM" id="SSF52777">
    <property type="entry name" value="CoA-dependent acyltransferases"/>
    <property type="match status" value="1"/>
</dbReference>
<name>K9X1K4_9NOST</name>
<feature type="region of interest" description="Disordered" evidence="4">
    <location>
        <begin position="931"/>
        <end position="962"/>
    </location>
</feature>
<dbReference type="Pfam" id="PF00550">
    <property type="entry name" value="PP-binding"/>
    <property type="match status" value="1"/>
</dbReference>
<dbReference type="HOGENOM" id="CLU_000022_2_4_3"/>
<sequence length="962" mass="109062">MMNYNTTLLNTQINSDEQEAYWTQQLCGELPVLEIPLDHSRKPNQSLTKAEEVIELDENFCLKLDNFCLCENITIFTILLTALKVILLRYTRQEDIIVGSLIVDSLRQKEGAITEKFINPVLLRTNLIENLTVKEVLKCVAKTVEEATRNRDYPFEKLVARLKEEQNFIKAPIFQIMLVPCGLTFSLSEIKIMLESLTEIQTFNTRCDILIFPSKKEGRIIINCEYNAELFESNSIKRMLSHIQTMLVNFICNANECISTLPLLTEAEQNQLLNQWNNTQTDELRDKCIHQLFEAQVENTPEMEAVVYGEQQLTYLKLNRKANQLAHYLRSLEVRPEMLVGICIDRSLDMLVGLIGILKAGAAYVPLDSAYPQERLAYMLSDSQVGVLLTTEKLLFAFPQLGQANAGYKIVCLDRDWEAIIQESEENPVFQVQPHNLAYVMYTSGSTGNPKGVAMTHLALANLINWQLKNTTVSNKAKTLQFSPLSFDVSFQEIFSTCCSGGTLVLISEEVRRNPIALLNFLMEKKIERLFLPFVALQQLSEAVNSAASVPKTLREVITAGEQLQISKVIANLFSQIDCTLYNHYGPTESHVITAYKLTGEVNSWPVLPPIGRPIDNVQIYILDKFLQPVPIGIPGELHIGGDCLALGYINRPELTQERFITNPFSSGRLYKTGDLARYLKDGNIQYLGRADHQVKIRGYRIELGEIEAVLTQHPAVRESAVLPREDIPGYKRLVAYVVPNLTAAFTLSQELDVEQITQSQLMGDKNRSQPTADIYPKTDNTSSTFPRQVADKLKSTLRSYLQESLPEYMVPAALVVLDKMPLTPSGKLDRRALPVPERSRPELSTVLVMPKSDAEKIIAKVWQEVLQLDIVGIHDNFFELGGYSLLLFQVGKQLVEIFGLELSSVALFQYPTIHTLAQHLSPNNKQAFTIKHQQSSRTERDLSRQQQQRQLRQNHRDRRKL</sequence>
<dbReference type="PROSITE" id="PS00455">
    <property type="entry name" value="AMP_BINDING"/>
    <property type="match status" value="1"/>
</dbReference>
<evidence type="ECO:0000256" key="4">
    <source>
        <dbReference type="SAM" id="MobiDB-lite"/>
    </source>
</evidence>
<dbReference type="InterPro" id="IPR023213">
    <property type="entry name" value="CAT-like_dom_sf"/>
</dbReference>
<feature type="domain" description="Carrier" evidence="5">
    <location>
        <begin position="850"/>
        <end position="925"/>
    </location>
</feature>
<dbReference type="PANTHER" id="PTHR45527:SF1">
    <property type="entry name" value="FATTY ACID SYNTHASE"/>
    <property type="match status" value="1"/>
</dbReference>
<evidence type="ECO:0000256" key="1">
    <source>
        <dbReference type="ARBA" id="ARBA00001957"/>
    </source>
</evidence>
<dbReference type="GO" id="GO:0003824">
    <property type="term" value="F:catalytic activity"/>
    <property type="evidence" value="ECO:0007669"/>
    <property type="project" value="InterPro"/>
</dbReference>
<dbReference type="InterPro" id="IPR000873">
    <property type="entry name" value="AMP-dep_synth/lig_dom"/>
</dbReference>
<evidence type="ECO:0000256" key="2">
    <source>
        <dbReference type="ARBA" id="ARBA00022450"/>
    </source>
</evidence>
<dbReference type="eggNOG" id="COG1020">
    <property type="taxonomic scope" value="Bacteria"/>
</dbReference>
<dbReference type="InterPro" id="IPR025110">
    <property type="entry name" value="AMP-bd_C"/>
</dbReference>
<dbReference type="NCBIfam" id="TIGR01733">
    <property type="entry name" value="AA-adenyl-dom"/>
    <property type="match status" value="1"/>
</dbReference>
<dbReference type="Gene3D" id="3.30.559.10">
    <property type="entry name" value="Chloramphenicol acetyltransferase-like domain"/>
    <property type="match status" value="1"/>
</dbReference>
<dbReference type="FunFam" id="2.30.38.10:FF:000001">
    <property type="entry name" value="Non-ribosomal peptide synthetase PvdI"/>
    <property type="match status" value="1"/>
</dbReference>
<evidence type="ECO:0000256" key="3">
    <source>
        <dbReference type="ARBA" id="ARBA00022553"/>
    </source>
</evidence>
<keyword evidence="3" id="KW-0597">Phosphoprotein</keyword>
<dbReference type="GO" id="GO:0008610">
    <property type="term" value="P:lipid biosynthetic process"/>
    <property type="evidence" value="ECO:0007669"/>
    <property type="project" value="UniProtKB-ARBA"/>
</dbReference>
<dbReference type="Gene3D" id="2.30.38.10">
    <property type="entry name" value="Luciferase, Domain 3"/>
    <property type="match status" value="1"/>
</dbReference>
<dbReference type="RefSeq" id="WP_015209747.1">
    <property type="nucleotide sequence ID" value="NC_019757.1"/>
</dbReference>
<keyword evidence="2" id="KW-0596">Phosphopantetheine</keyword>
<proteinExistence type="predicted"/>
<dbReference type="SUPFAM" id="SSF47336">
    <property type="entry name" value="ACP-like"/>
    <property type="match status" value="1"/>
</dbReference>
<dbReference type="InterPro" id="IPR036736">
    <property type="entry name" value="ACP-like_sf"/>
</dbReference>
<dbReference type="Gene3D" id="3.30.300.30">
    <property type="match status" value="1"/>
</dbReference>
<dbReference type="PATRIC" id="fig|56107.3.peg.4849"/>
<dbReference type="GO" id="GO:0043041">
    <property type="term" value="P:amino acid activation for nonribosomal peptide biosynthetic process"/>
    <property type="evidence" value="ECO:0007669"/>
    <property type="project" value="TreeGrafter"/>
</dbReference>
<evidence type="ECO:0000313" key="7">
    <source>
        <dbReference type="Proteomes" id="UP000010475"/>
    </source>
</evidence>
<dbReference type="InterPro" id="IPR010071">
    <property type="entry name" value="AA_adenyl_dom"/>
</dbReference>
<dbReference type="PROSITE" id="PS50075">
    <property type="entry name" value="CARRIER"/>
    <property type="match status" value="1"/>
</dbReference>
<gene>
    <name evidence="6" type="ORF">Cylst_4419</name>
</gene>
<dbReference type="Pfam" id="PF13193">
    <property type="entry name" value="AMP-binding_C"/>
    <property type="match status" value="1"/>
</dbReference>
<organism evidence="6 7">
    <name type="scientific">Cylindrospermum stagnale PCC 7417</name>
    <dbReference type="NCBI Taxonomy" id="56107"/>
    <lineage>
        <taxon>Bacteria</taxon>
        <taxon>Bacillati</taxon>
        <taxon>Cyanobacteriota</taxon>
        <taxon>Cyanophyceae</taxon>
        <taxon>Nostocales</taxon>
        <taxon>Nostocaceae</taxon>
        <taxon>Cylindrospermum</taxon>
    </lineage>
</organism>
<dbReference type="InterPro" id="IPR009081">
    <property type="entry name" value="PP-bd_ACP"/>
</dbReference>
<dbReference type="CDD" id="cd17651">
    <property type="entry name" value="A_NRPS_VisG_like"/>
    <property type="match status" value="1"/>
</dbReference>
<dbReference type="GO" id="GO:0044550">
    <property type="term" value="P:secondary metabolite biosynthetic process"/>
    <property type="evidence" value="ECO:0007669"/>
    <property type="project" value="TreeGrafter"/>
</dbReference>
<dbReference type="GO" id="GO:0005737">
    <property type="term" value="C:cytoplasm"/>
    <property type="evidence" value="ECO:0007669"/>
    <property type="project" value="TreeGrafter"/>
</dbReference>
<dbReference type="EMBL" id="CP003642">
    <property type="protein sequence ID" value="AFZ26505.1"/>
    <property type="molecule type" value="Genomic_DNA"/>
</dbReference>